<keyword evidence="13" id="KW-0040">ANK repeat</keyword>
<dbReference type="SUPFAM" id="SSF48403">
    <property type="entry name" value="Ankyrin repeat"/>
    <property type="match status" value="1"/>
</dbReference>
<dbReference type="Pfam" id="PF13855">
    <property type="entry name" value="LRR_8"/>
    <property type="match status" value="1"/>
</dbReference>
<evidence type="ECO:0000256" key="2">
    <source>
        <dbReference type="ARBA" id="ARBA00012513"/>
    </source>
</evidence>
<dbReference type="PROSITE" id="PS00107">
    <property type="entry name" value="PROTEIN_KINASE_ATP"/>
    <property type="match status" value="1"/>
</dbReference>
<dbReference type="InterPro" id="IPR027417">
    <property type="entry name" value="P-loop_NTPase"/>
</dbReference>
<dbReference type="PANTHER" id="PTHR48056:SF81">
    <property type="entry name" value="RECEPTOR PROTEIN-TYROSINE KINASE CEPR1"/>
    <property type="match status" value="1"/>
</dbReference>
<dbReference type="InterPro" id="IPR017441">
    <property type="entry name" value="Protein_kinase_ATP_BS"/>
</dbReference>
<dbReference type="Pfam" id="PF25497">
    <property type="entry name" value="COR-B"/>
    <property type="match status" value="1"/>
</dbReference>
<keyword evidence="4" id="KW-0433">Leucine-rich repeat</keyword>
<evidence type="ECO:0000259" key="17">
    <source>
        <dbReference type="PROSITE" id="PS51424"/>
    </source>
</evidence>
<comment type="catalytic activity">
    <reaction evidence="12">
        <text>L-seryl-[protein] + ATP = O-phospho-L-seryl-[protein] + ADP + H(+)</text>
        <dbReference type="Rhea" id="RHEA:17989"/>
        <dbReference type="Rhea" id="RHEA-COMP:9863"/>
        <dbReference type="Rhea" id="RHEA-COMP:11604"/>
        <dbReference type="ChEBI" id="CHEBI:15378"/>
        <dbReference type="ChEBI" id="CHEBI:29999"/>
        <dbReference type="ChEBI" id="CHEBI:30616"/>
        <dbReference type="ChEBI" id="CHEBI:83421"/>
        <dbReference type="ChEBI" id="CHEBI:456216"/>
        <dbReference type="EC" id="2.7.11.1"/>
    </reaction>
</comment>
<evidence type="ECO:0000256" key="3">
    <source>
        <dbReference type="ARBA" id="ARBA00022527"/>
    </source>
</evidence>
<keyword evidence="19" id="KW-1185">Reference proteome</keyword>
<dbReference type="InterPro" id="IPR032675">
    <property type="entry name" value="LRR_dom_sf"/>
</dbReference>
<dbReference type="GO" id="GO:0005524">
    <property type="term" value="F:ATP binding"/>
    <property type="evidence" value="ECO:0007669"/>
    <property type="project" value="UniProtKB-UniRule"/>
</dbReference>
<dbReference type="PROSITE" id="PS50011">
    <property type="entry name" value="PROTEIN_KINASE_DOM"/>
    <property type="match status" value="1"/>
</dbReference>
<dbReference type="Proteomes" id="UP001163046">
    <property type="component" value="Unassembled WGS sequence"/>
</dbReference>
<dbReference type="SMART" id="SM00364">
    <property type="entry name" value="LRR_BAC"/>
    <property type="match status" value="7"/>
</dbReference>
<reference evidence="18" key="1">
    <citation type="submission" date="2023-01" db="EMBL/GenBank/DDBJ databases">
        <title>Genome assembly of the deep-sea coral Lophelia pertusa.</title>
        <authorList>
            <person name="Herrera S."/>
            <person name="Cordes E."/>
        </authorList>
    </citation>
    <scope>NUCLEOTIDE SEQUENCE</scope>
    <source>
        <strain evidence="18">USNM1676648</strain>
        <tissue evidence="18">Polyp</tissue>
    </source>
</reference>
<dbReference type="PRINTS" id="PR00449">
    <property type="entry name" value="RASTRNSFRMNG"/>
</dbReference>
<dbReference type="InterPro" id="IPR020859">
    <property type="entry name" value="ROC"/>
</dbReference>
<feature type="repeat" description="ANK" evidence="13">
    <location>
        <begin position="68"/>
        <end position="95"/>
    </location>
</feature>
<dbReference type="PROSITE" id="PS51424">
    <property type="entry name" value="ROC"/>
    <property type="match status" value="1"/>
</dbReference>
<evidence type="ECO:0000259" key="16">
    <source>
        <dbReference type="PROSITE" id="PS50011"/>
    </source>
</evidence>
<dbReference type="InterPro" id="IPR000719">
    <property type="entry name" value="Prot_kinase_dom"/>
</dbReference>
<feature type="compositionally biased region" description="Basic and acidic residues" evidence="15">
    <location>
        <begin position="1299"/>
        <end position="1310"/>
    </location>
</feature>
<dbReference type="Gene3D" id="1.25.40.20">
    <property type="entry name" value="Ankyrin repeat-containing domain"/>
    <property type="match status" value="1"/>
</dbReference>
<evidence type="ECO:0000256" key="13">
    <source>
        <dbReference type="PROSITE-ProRule" id="PRU00023"/>
    </source>
</evidence>
<keyword evidence="7 14" id="KW-0547">Nucleotide-binding</keyword>
<dbReference type="Gene3D" id="3.40.50.300">
    <property type="entry name" value="P-loop containing nucleotide triphosphate hydrolases"/>
    <property type="match status" value="1"/>
</dbReference>
<name>A0A9W9ZVE5_9CNID</name>
<evidence type="ECO:0000256" key="15">
    <source>
        <dbReference type="SAM" id="MobiDB-lite"/>
    </source>
</evidence>
<keyword evidence="5 18" id="KW-0808">Transferase</keyword>
<protein>
    <recommendedName>
        <fullName evidence="2">non-specific serine/threonine protein kinase</fullName>
        <ecNumber evidence="2">2.7.11.1</ecNumber>
    </recommendedName>
</protein>
<accession>A0A9W9ZVE5</accession>
<comment type="caution">
    <text evidence="18">The sequence shown here is derived from an EMBL/GenBank/DDBJ whole genome shotgun (WGS) entry which is preliminary data.</text>
</comment>
<proteinExistence type="predicted"/>
<sequence length="1564" mass="175644">MNHCGEDKTAETADCDSVIKYLYEACQTGNLDTLLQAIYCNNDIAHQLICGHEAADVDLTCTLPRNFLHMACENGHLDVVRQLVDFGADVNQTSDENGTPLCVACMKGHADIATFLISKGALVHDPALGHLSPILLACKSGKHEVVEFLLSEQPQLLETHGQLLLYEACRLGHGQIVRLLIKRRVDVDPPQILAASQARVPGSPLQGACVGRQTAIVNYLIENGAKVTCDIVEKYWELVGEALKRYTKETKNKTKTSLSFEVDPSVTMFSAAWGKKNLYALHKAWFINLSARLVSVDLSENNIEELPDELFNILPALEVLDVSRNKLEYLPEVASTYSRIQKLSAFENELTFVPASLLQIPTLRKLNLSRNKITSLSGDPNDDSEENANMTDGETWGCTALKVLSLSNNKLQYLPRGIQGAVGLTKLLVDHNDLRDFPMPWKCPLEILDLSHNHFTHFTCNMEMHFAQAKLSYNKLSAKSLLDPQAGSPKRFPFFKTPSQEDAQEIKTECEFPTTLLSPTLETLLLNDNNLQVVPVSICGLMSLIELDLSNNPDLRTLPPELGNLRECWQLRLNKLNLPGIPKHVRPGENGVRPKDTLAYLRATLRKSVPYYRMKLMVVGLQGRGKTTLLSALKGQKLPPNLSTVGIVIDEWQVQVSSSSRFTLQRFLAQSDAPLITFSTWDMAGQNVYYAAHQMFFSPNTLYLAVWNVLHGEEGVESLRRWLLNIQARAPFSEVVIVGTHLDLLPKKNRQARVDALKHSIALKYLDNQGFPRIVGNITVSPTTGENIPELKELIYSKALKVKDLGESVIGRRVPQSYTDLQQAIIQEAERRRSTGEPPILLEDEILQLAKSSPENDILDTEELTLATRFLHENGILLHYNDQLRGLNHLYFIDPAWVCDLIATLVTIRERNPFVLNGVMKKKDLELVLRDPKFPKDFIPQYLQLMERFEIALSLNEEQLLIPSMLPKERPGMQLNQLQKLIAKRKKPDEKLKLSSSRGSAYTHAVDNKNVTTVLRNYQMAYTPSGFWSRLITRLMVSVQRWRAIEQIKEESYSLVYWREGIGVVYEGGHFQVESYKELIPVNQGKAAFQEINGIAITVWSEHRDFAAVGFIVDQIDALISEWYPGLDETDMYGLPLVRRLIPCPLCTNLMTQRHSMKRSVSMAELPTSFHAAYPPRPYNFTLPTCAATALSFSTITCPYHPDKVVSLQHLIPDLLMADLPRHLLVDQGQFKFEPRESDRIGGGGSGEVYRGTYRNEAVAVKTFHSTRQTRSLLDSGLGNTGPAAGSRTLGGSFYQRSHRSEGSSMRRSDVFSTLSEDDMEEELEKTKLSKHSGTYVAVLCRLNHPCVVRLLAVSLHPLCFVLELAPYGSLASVVDELSSKREAQEKDGGGVSRIRESILGRELSYKIAFQVASAIWYLHDCDVIYRDLKADNVLVWSLDESSVQNVKLSDYGISCFATPQGVAGEEGTPGYQAPEIRTGVGYDEKVDIFSFAIFVFELLSGCRPFREYRNVVDIKKAIRRGVRPSLESYDLDTQIPRLEGLMRQEDRYSLTSIHYDTLVIKLA</sequence>
<evidence type="ECO:0000256" key="14">
    <source>
        <dbReference type="PROSITE-ProRule" id="PRU10141"/>
    </source>
</evidence>
<dbReference type="Pfam" id="PF12796">
    <property type="entry name" value="Ank_2"/>
    <property type="match status" value="2"/>
</dbReference>
<dbReference type="InterPro" id="IPR032171">
    <property type="entry name" value="COR-A"/>
</dbReference>
<dbReference type="GO" id="GO:0005525">
    <property type="term" value="F:GTP binding"/>
    <property type="evidence" value="ECO:0007669"/>
    <property type="project" value="UniProtKB-KW"/>
</dbReference>
<dbReference type="GO" id="GO:0005737">
    <property type="term" value="C:cytoplasm"/>
    <property type="evidence" value="ECO:0007669"/>
    <property type="project" value="UniProtKB-ARBA"/>
</dbReference>
<dbReference type="PROSITE" id="PS00108">
    <property type="entry name" value="PROTEIN_KINASE_ST"/>
    <property type="match status" value="1"/>
</dbReference>
<keyword evidence="3" id="KW-0723">Serine/threonine-protein kinase</keyword>
<dbReference type="GO" id="GO:0009966">
    <property type="term" value="P:regulation of signal transduction"/>
    <property type="evidence" value="ECO:0007669"/>
    <property type="project" value="UniProtKB-ARBA"/>
</dbReference>
<evidence type="ECO:0000256" key="1">
    <source>
        <dbReference type="ARBA" id="ARBA00001946"/>
    </source>
</evidence>
<dbReference type="Gene3D" id="1.10.510.10">
    <property type="entry name" value="Transferase(Phosphotransferase) domain 1"/>
    <property type="match status" value="1"/>
</dbReference>
<feature type="binding site" evidence="14">
    <location>
        <position position="1262"/>
    </location>
    <ligand>
        <name>ATP</name>
        <dbReference type="ChEBI" id="CHEBI:30616"/>
    </ligand>
</feature>
<evidence type="ECO:0000256" key="5">
    <source>
        <dbReference type="ARBA" id="ARBA00022679"/>
    </source>
</evidence>
<comment type="cofactor">
    <cofactor evidence="1">
        <name>Mg(2+)</name>
        <dbReference type="ChEBI" id="CHEBI:18420"/>
    </cofactor>
</comment>
<evidence type="ECO:0000256" key="12">
    <source>
        <dbReference type="ARBA" id="ARBA00048679"/>
    </source>
</evidence>
<dbReference type="InterPro" id="IPR057263">
    <property type="entry name" value="COR-B"/>
</dbReference>
<dbReference type="SMART" id="SM00220">
    <property type="entry name" value="S_TKc"/>
    <property type="match status" value="1"/>
</dbReference>
<dbReference type="InterPro" id="IPR003591">
    <property type="entry name" value="Leu-rich_rpt_typical-subtyp"/>
</dbReference>
<dbReference type="PROSITE" id="PS50088">
    <property type="entry name" value="ANK_REPEAT"/>
    <property type="match status" value="2"/>
</dbReference>
<dbReference type="InterPro" id="IPR001611">
    <property type="entry name" value="Leu-rich_rpt"/>
</dbReference>
<dbReference type="EMBL" id="MU825460">
    <property type="protein sequence ID" value="KAJ7388591.1"/>
    <property type="molecule type" value="Genomic_DNA"/>
</dbReference>
<keyword evidence="10" id="KW-0342">GTP-binding</keyword>
<dbReference type="InterPro" id="IPR008271">
    <property type="entry name" value="Ser/Thr_kinase_AS"/>
</dbReference>
<evidence type="ECO:0000256" key="9">
    <source>
        <dbReference type="ARBA" id="ARBA00022840"/>
    </source>
</evidence>
<evidence type="ECO:0000256" key="8">
    <source>
        <dbReference type="ARBA" id="ARBA00022777"/>
    </source>
</evidence>
<evidence type="ECO:0000256" key="11">
    <source>
        <dbReference type="ARBA" id="ARBA00047899"/>
    </source>
</evidence>
<dbReference type="Pfam" id="PF16095">
    <property type="entry name" value="COR-A"/>
    <property type="match status" value="1"/>
</dbReference>
<keyword evidence="8 18" id="KW-0418">Kinase</keyword>
<dbReference type="SUPFAM" id="SSF56112">
    <property type="entry name" value="Protein kinase-like (PK-like)"/>
    <property type="match status" value="1"/>
</dbReference>
<gene>
    <name evidence="18" type="primary">LRRK1_2</name>
    <name evidence="18" type="ORF">OS493_036819</name>
</gene>
<dbReference type="PANTHER" id="PTHR48056">
    <property type="entry name" value="LRR RECEPTOR-LIKE SERINE/THREONINE-PROTEIN KINASE-RELATED"/>
    <property type="match status" value="1"/>
</dbReference>
<dbReference type="SUPFAM" id="SSF52058">
    <property type="entry name" value="L domain-like"/>
    <property type="match status" value="1"/>
</dbReference>
<dbReference type="Gene3D" id="3.30.70.1390">
    <property type="entry name" value="ROC domain from the Parkinson's disease-associated leucine-rich repeat kinase 2"/>
    <property type="match status" value="1"/>
</dbReference>
<dbReference type="InterPro" id="IPR050647">
    <property type="entry name" value="Plant_LRR-RLKs"/>
</dbReference>
<evidence type="ECO:0000256" key="6">
    <source>
        <dbReference type="ARBA" id="ARBA00022737"/>
    </source>
</evidence>
<keyword evidence="9 14" id="KW-0067">ATP-binding</keyword>
<evidence type="ECO:0000313" key="19">
    <source>
        <dbReference type="Proteomes" id="UP001163046"/>
    </source>
</evidence>
<evidence type="ECO:0000256" key="7">
    <source>
        <dbReference type="ARBA" id="ARBA00022741"/>
    </source>
</evidence>
<dbReference type="Pfam" id="PF08477">
    <property type="entry name" value="Roc"/>
    <property type="match status" value="1"/>
</dbReference>
<feature type="repeat" description="ANK" evidence="13">
    <location>
        <begin position="96"/>
        <end position="121"/>
    </location>
</feature>
<feature type="domain" description="Roc" evidence="17">
    <location>
        <begin position="607"/>
        <end position="802"/>
    </location>
</feature>
<comment type="catalytic activity">
    <reaction evidence="11">
        <text>L-threonyl-[protein] + ATP = O-phospho-L-threonyl-[protein] + ADP + H(+)</text>
        <dbReference type="Rhea" id="RHEA:46608"/>
        <dbReference type="Rhea" id="RHEA-COMP:11060"/>
        <dbReference type="Rhea" id="RHEA-COMP:11605"/>
        <dbReference type="ChEBI" id="CHEBI:15378"/>
        <dbReference type="ChEBI" id="CHEBI:30013"/>
        <dbReference type="ChEBI" id="CHEBI:30616"/>
        <dbReference type="ChEBI" id="CHEBI:61977"/>
        <dbReference type="ChEBI" id="CHEBI:456216"/>
        <dbReference type="EC" id="2.7.11.1"/>
    </reaction>
</comment>
<dbReference type="SMART" id="SM00369">
    <property type="entry name" value="LRR_TYP"/>
    <property type="match status" value="5"/>
</dbReference>
<dbReference type="Gene3D" id="3.30.200.20">
    <property type="entry name" value="Phosphorylase Kinase, domain 1"/>
    <property type="match status" value="1"/>
</dbReference>
<keyword evidence="6" id="KW-0677">Repeat</keyword>
<dbReference type="Gene3D" id="3.80.10.10">
    <property type="entry name" value="Ribonuclease Inhibitor"/>
    <property type="match status" value="3"/>
</dbReference>
<dbReference type="GO" id="GO:0004674">
    <property type="term" value="F:protein serine/threonine kinase activity"/>
    <property type="evidence" value="ECO:0007669"/>
    <property type="project" value="UniProtKB-KW"/>
</dbReference>
<dbReference type="Pfam" id="PF00560">
    <property type="entry name" value="LRR_1"/>
    <property type="match status" value="1"/>
</dbReference>
<dbReference type="EC" id="2.7.11.1" evidence="2"/>
<dbReference type="Pfam" id="PF00069">
    <property type="entry name" value="Pkinase"/>
    <property type="match status" value="1"/>
</dbReference>
<dbReference type="SUPFAM" id="SSF52540">
    <property type="entry name" value="P-loop containing nucleoside triphosphate hydrolases"/>
    <property type="match status" value="1"/>
</dbReference>
<evidence type="ECO:0000256" key="10">
    <source>
        <dbReference type="ARBA" id="ARBA00023134"/>
    </source>
</evidence>
<dbReference type="InterPro" id="IPR011009">
    <property type="entry name" value="Kinase-like_dom_sf"/>
</dbReference>
<dbReference type="PROSITE" id="PS51450">
    <property type="entry name" value="LRR"/>
    <property type="match status" value="1"/>
</dbReference>
<evidence type="ECO:0000256" key="4">
    <source>
        <dbReference type="ARBA" id="ARBA00022614"/>
    </source>
</evidence>
<dbReference type="InterPro" id="IPR002110">
    <property type="entry name" value="Ankyrin_rpt"/>
</dbReference>
<dbReference type="InterPro" id="IPR036770">
    <property type="entry name" value="Ankyrin_rpt-contain_sf"/>
</dbReference>
<feature type="region of interest" description="Disordered" evidence="15">
    <location>
        <begin position="1272"/>
        <end position="1314"/>
    </location>
</feature>
<organism evidence="18 19">
    <name type="scientific">Desmophyllum pertusum</name>
    <dbReference type="NCBI Taxonomy" id="174260"/>
    <lineage>
        <taxon>Eukaryota</taxon>
        <taxon>Metazoa</taxon>
        <taxon>Cnidaria</taxon>
        <taxon>Anthozoa</taxon>
        <taxon>Hexacorallia</taxon>
        <taxon>Scleractinia</taxon>
        <taxon>Caryophylliina</taxon>
        <taxon>Caryophylliidae</taxon>
        <taxon>Desmophyllum</taxon>
    </lineage>
</organism>
<feature type="domain" description="Protein kinase" evidence="16">
    <location>
        <begin position="1235"/>
        <end position="1564"/>
    </location>
</feature>
<evidence type="ECO:0000313" key="18">
    <source>
        <dbReference type="EMBL" id="KAJ7388591.1"/>
    </source>
</evidence>
<dbReference type="PROSITE" id="PS50297">
    <property type="entry name" value="ANK_REP_REGION"/>
    <property type="match status" value="2"/>
</dbReference>
<dbReference type="SMART" id="SM00248">
    <property type="entry name" value="ANK"/>
    <property type="match status" value="5"/>
</dbReference>
<dbReference type="OrthoDB" id="1866797at2759"/>